<proteinExistence type="predicted"/>
<reference evidence="1 2" key="1">
    <citation type="journal article" date="2014" name="PLoS Genet.">
        <title>Phylogenetically driven sequencing of extremely halophilic archaea reveals strategies for static and dynamic osmo-response.</title>
        <authorList>
            <person name="Becker E.A."/>
            <person name="Seitzer P.M."/>
            <person name="Tritt A."/>
            <person name="Larsen D."/>
            <person name="Krusor M."/>
            <person name="Yao A.I."/>
            <person name="Wu D."/>
            <person name="Madern D."/>
            <person name="Eisen J.A."/>
            <person name="Darling A.E."/>
            <person name="Facciotti M.T."/>
        </authorList>
    </citation>
    <scope>NUCLEOTIDE SEQUENCE [LARGE SCALE GENOMIC DNA]</scope>
    <source>
        <strain evidence="1 2">GA33</strain>
    </source>
</reference>
<name>L9WCB8_9EURY</name>
<dbReference type="EMBL" id="AOHW01000005">
    <property type="protein sequence ID" value="ELY45963.1"/>
    <property type="molecule type" value="Genomic_DNA"/>
</dbReference>
<keyword evidence="2" id="KW-1185">Reference proteome</keyword>
<dbReference type="AlphaFoldDB" id="L9WCB8"/>
<protein>
    <recommendedName>
        <fullName evidence="3">Acetyl-CoA synthetase</fullName>
    </recommendedName>
</protein>
<evidence type="ECO:0000313" key="2">
    <source>
        <dbReference type="Proteomes" id="UP000011599"/>
    </source>
</evidence>
<dbReference type="Proteomes" id="UP000011599">
    <property type="component" value="Unassembled WGS sequence"/>
</dbReference>
<dbReference type="PATRIC" id="fig|1114856.3.peg.354"/>
<organism evidence="1 2">
    <name type="scientific">Natronorubrum tibetense GA33</name>
    <dbReference type="NCBI Taxonomy" id="1114856"/>
    <lineage>
        <taxon>Archaea</taxon>
        <taxon>Methanobacteriati</taxon>
        <taxon>Methanobacteriota</taxon>
        <taxon>Stenosarchaea group</taxon>
        <taxon>Halobacteria</taxon>
        <taxon>Halobacteriales</taxon>
        <taxon>Natrialbaceae</taxon>
        <taxon>Natronorubrum</taxon>
    </lineage>
</organism>
<dbReference type="eggNOG" id="arCOG04770">
    <property type="taxonomic scope" value="Archaea"/>
</dbReference>
<comment type="caution">
    <text evidence="1">The sequence shown here is derived from an EMBL/GenBank/DDBJ whole genome shotgun (WGS) entry which is preliminary data.</text>
</comment>
<evidence type="ECO:0000313" key="1">
    <source>
        <dbReference type="EMBL" id="ELY45963.1"/>
    </source>
</evidence>
<dbReference type="OrthoDB" id="205088at2157"/>
<sequence>MTAETVDDLLTRELRDDRTALVDATGREFDNHWLCTTSWKAGNFLRHAGVRTDVTVGIVGEGPLPLLAFFGTTLLEGTTRFEPPMDLAEAEDFRALVAPVATLESDEYTLPRGAQRVGYGQKPDEPDIHHFDAGVWSENPAFPPLDVDLETVLLTDGERNVSHGDALEAASEIVEAHGLEAGDRVVVRDSLADPRAVIAGVLAPMLADGVIVLTGDEDETTVERGEYGLSSESVPEANRIELRDVSLE</sequence>
<dbReference type="SUPFAM" id="SSF56801">
    <property type="entry name" value="Acetyl-CoA synthetase-like"/>
    <property type="match status" value="1"/>
</dbReference>
<accession>L9WCB8</accession>
<gene>
    <name evidence="1" type="ORF">C496_01735</name>
</gene>
<dbReference type="RefSeq" id="WP_006088008.1">
    <property type="nucleotide sequence ID" value="NZ_AOHW01000005.1"/>
</dbReference>
<evidence type="ECO:0008006" key="3">
    <source>
        <dbReference type="Google" id="ProtNLM"/>
    </source>
</evidence>
<dbReference type="STRING" id="1114856.GCA_000383975_03881"/>